<dbReference type="InterPro" id="IPR050109">
    <property type="entry name" value="HTH-type_TetR-like_transc_reg"/>
</dbReference>
<keyword evidence="2 4" id="KW-0238">DNA-binding</keyword>
<dbReference type="InterPro" id="IPR036271">
    <property type="entry name" value="Tet_transcr_reg_TetR-rel_C_sf"/>
</dbReference>
<evidence type="ECO:0000259" key="6">
    <source>
        <dbReference type="PROSITE" id="PS50977"/>
    </source>
</evidence>
<sequence>MARMSRPESQARTRAELVRTARDLFVADGLANTSLARVADAAGYSKGAVYSNFRSKNELCLEVVELIHVEAMNGIDRLRGRNGTRVGRLGGVREWMRANVEATGRNRLDFELTLAAQEDPRLRDQLRANRSAIQDALAGLLAEIAGAEVSESFRDAAKTVFSLGMGLGVQRLADATIAPDPIMTLLPGLLAGAEGLKDVQSDPAHSSDIEKRSNRGSASGRGDESRAALLDAAVTVFRAKRFDEVSTTEIAQRAGVAIGLINYHFGGKRGLYLAAAEAVSGDFWDRLQSLRGPAVSRLIRGLDLYLDTAEEFEGSPLALSTRVPDVELRAIQQRQSDRLIDALMLEINGGAGTPLARTAVAGWLAFVEGTVTEWLRTRDLSRVQLRELLVASLFATGQAVLTLAPETPLSSRAISALLDRSQLPTETTEYDE</sequence>
<dbReference type="Pfam" id="PF17940">
    <property type="entry name" value="TetR_C_31"/>
    <property type="match status" value="1"/>
</dbReference>
<feature type="DNA-binding region" description="H-T-H motif" evidence="4">
    <location>
        <begin position="246"/>
        <end position="265"/>
    </location>
</feature>
<dbReference type="GO" id="GO:0003700">
    <property type="term" value="F:DNA-binding transcription factor activity"/>
    <property type="evidence" value="ECO:0007669"/>
    <property type="project" value="TreeGrafter"/>
</dbReference>
<dbReference type="SUPFAM" id="SSF48498">
    <property type="entry name" value="Tetracyclin repressor-like, C-terminal domain"/>
    <property type="match status" value="1"/>
</dbReference>
<evidence type="ECO:0000313" key="8">
    <source>
        <dbReference type="Proteomes" id="UP000515512"/>
    </source>
</evidence>
<dbReference type="Proteomes" id="UP000515512">
    <property type="component" value="Chromosome"/>
</dbReference>
<dbReference type="PRINTS" id="PR00455">
    <property type="entry name" value="HTHTETR"/>
</dbReference>
<dbReference type="Pfam" id="PF00440">
    <property type="entry name" value="TetR_N"/>
    <property type="match status" value="2"/>
</dbReference>
<dbReference type="KEGG" id="nhu:H0264_15325"/>
<evidence type="ECO:0000256" key="2">
    <source>
        <dbReference type="ARBA" id="ARBA00023125"/>
    </source>
</evidence>
<dbReference type="GO" id="GO:0000976">
    <property type="term" value="F:transcription cis-regulatory region binding"/>
    <property type="evidence" value="ECO:0007669"/>
    <property type="project" value="TreeGrafter"/>
</dbReference>
<dbReference type="InterPro" id="IPR041583">
    <property type="entry name" value="TetR_C_31"/>
</dbReference>
<gene>
    <name evidence="7" type="ORF">H0264_15325</name>
</gene>
<dbReference type="PROSITE" id="PS50977">
    <property type="entry name" value="HTH_TETR_2"/>
    <property type="match status" value="2"/>
</dbReference>
<feature type="region of interest" description="Disordered" evidence="5">
    <location>
        <begin position="199"/>
        <end position="224"/>
    </location>
</feature>
<evidence type="ECO:0000256" key="5">
    <source>
        <dbReference type="SAM" id="MobiDB-lite"/>
    </source>
</evidence>
<dbReference type="EMBL" id="CP059399">
    <property type="protein sequence ID" value="QLY33417.1"/>
    <property type="molecule type" value="Genomic_DNA"/>
</dbReference>
<keyword evidence="3" id="KW-0804">Transcription</keyword>
<accession>A0A7D6VI34</accession>
<keyword evidence="8" id="KW-1185">Reference proteome</keyword>
<evidence type="ECO:0000256" key="3">
    <source>
        <dbReference type="ARBA" id="ARBA00023163"/>
    </source>
</evidence>
<feature type="domain" description="HTH tetR-type" evidence="6">
    <location>
        <begin position="11"/>
        <end position="71"/>
    </location>
</feature>
<feature type="DNA-binding region" description="H-T-H motif" evidence="4">
    <location>
        <begin position="34"/>
        <end position="53"/>
    </location>
</feature>
<name>A0A7D6VI34_9NOCA</name>
<feature type="domain" description="HTH tetR-type" evidence="6">
    <location>
        <begin position="223"/>
        <end position="283"/>
    </location>
</feature>
<reference evidence="7 8" key="1">
    <citation type="submission" date="2020-07" db="EMBL/GenBank/DDBJ databases">
        <authorList>
            <person name="Zhuang K."/>
            <person name="Ran Y."/>
        </authorList>
    </citation>
    <scope>NUCLEOTIDE SEQUENCE [LARGE SCALE GENOMIC DNA]</scope>
    <source>
        <strain evidence="7 8">WCH-YHL-001</strain>
    </source>
</reference>
<dbReference type="PANTHER" id="PTHR30055:SF234">
    <property type="entry name" value="HTH-TYPE TRANSCRIPTIONAL REGULATOR BETI"/>
    <property type="match status" value="1"/>
</dbReference>
<evidence type="ECO:0000313" key="7">
    <source>
        <dbReference type="EMBL" id="QLY33417.1"/>
    </source>
</evidence>
<dbReference type="RefSeq" id="WP_181584581.1">
    <property type="nucleotide sequence ID" value="NZ_CP059399.1"/>
</dbReference>
<keyword evidence="1" id="KW-0805">Transcription regulation</keyword>
<organism evidence="7 8">
    <name type="scientific">Nocardia huaxiensis</name>
    <dbReference type="NCBI Taxonomy" id="2755382"/>
    <lineage>
        <taxon>Bacteria</taxon>
        <taxon>Bacillati</taxon>
        <taxon>Actinomycetota</taxon>
        <taxon>Actinomycetes</taxon>
        <taxon>Mycobacteriales</taxon>
        <taxon>Nocardiaceae</taxon>
        <taxon>Nocardia</taxon>
    </lineage>
</organism>
<feature type="compositionally biased region" description="Basic and acidic residues" evidence="5">
    <location>
        <begin position="199"/>
        <end position="213"/>
    </location>
</feature>
<protein>
    <submittedName>
        <fullName evidence="7">TetR/AcrR family transcriptional regulator</fullName>
    </submittedName>
</protein>
<dbReference type="Gene3D" id="1.10.357.10">
    <property type="entry name" value="Tetracycline Repressor, domain 2"/>
    <property type="match status" value="2"/>
</dbReference>
<dbReference type="AlphaFoldDB" id="A0A7D6VI34"/>
<dbReference type="PANTHER" id="PTHR30055">
    <property type="entry name" value="HTH-TYPE TRANSCRIPTIONAL REGULATOR RUTR"/>
    <property type="match status" value="1"/>
</dbReference>
<evidence type="ECO:0000256" key="1">
    <source>
        <dbReference type="ARBA" id="ARBA00023015"/>
    </source>
</evidence>
<dbReference type="InterPro" id="IPR001647">
    <property type="entry name" value="HTH_TetR"/>
</dbReference>
<evidence type="ECO:0000256" key="4">
    <source>
        <dbReference type="PROSITE-ProRule" id="PRU00335"/>
    </source>
</evidence>
<dbReference type="InterPro" id="IPR009057">
    <property type="entry name" value="Homeodomain-like_sf"/>
</dbReference>
<proteinExistence type="predicted"/>
<dbReference type="SUPFAM" id="SSF46689">
    <property type="entry name" value="Homeodomain-like"/>
    <property type="match status" value="2"/>
</dbReference>